<evidence type="ECO:0000313" key="1">
    <source>
        <dbReference type="EMBL" id="GKV47963.1"/>
    </source>
</evidence>
<organism evidence="1 2">
    <name type="scientific">Rubroshorea leprosula</name>
    <dbReference type="NCBI Taxonomy" id="152421"/>
    <lineage>
        <taxon>Eukaryota</taxon>
        <taxon>Viridiplantae</taxon>
        <taxon>Streptophyta</taxon>
        <taxon>Embryophyta</taxon>
        <taxon>Tracheophyta</taxon>
        <taxon>Spermatophyta</taxon>
        <taxon>Magnoliopsida</taxon>
        <taxon>eudicotyledons</taxon>
        <taxon>Gunneridae</taxon>
        <taxon>Pentapetalae</taxon>
        <taxon>rosids</taxon>
        <taxon>malvids</taxon>
        <taxon>Malvales</taxon>
        <taxon>Dipterocarpaceae</taxon>
        <taxon>Rubroshorea</taxon>
    </lineage>
</organism>
<dbReference type="AlphaFoldDB" id="A0AAV5MDK7"/>
<comment type="caution">
    <text evidence="1">The sequence shown here is derived from an EMBL/GenBank/DDBJ whole genome shotgun (WGS) entry which is preliminary data.</text>
</comment>
<protein>
    <submittedName>
        <fullName evidence="1">Uncharacterized protein</fullName>
    </submittedName>
</protein>
<keyword evidence="2" id="KW-1185">Reference proteome</keyword>
<gene>
    <name evidence="1" type="ORF">SLEP1_g54811</name>
</gene>
<evidence type="ECO:0000313" key="2">
    <source>
        <dbReference type="Proteomes" id="UP001054252"/>
    </source>
</evidence>
<proteinExistence type="predicted"/>
<name>A0AAV5MDK7_9ROSI</name>
<accession>A0AAV5MDK7</accession>
<reference evidence="1 2" key="1">
    <citation type="journal article" date="2021" name="Commun. Biol.">
        <title>The genome of Shorea leprosula (Dipterocarpaceae) highlights the ecological relevance of drought in aseasonal tropical rainforests.</title>
        <authorList>
            <person name="Ng K.K.S."/>
            <person name="Kobayashi M.J."/>
            <person name="Fawcett J.A."/>
            <person name="Hatakeyama M."/>
            <person name="Paape T."/>
            <person name="Ng C.H."/>
            <person name="Ang C.C."/>
            <person name="Tnah L.H."/>
            <person name="Lee C.T."/>
            <person name="Nishiyama T."/>
            <person name="Sese J."/>
            <person name="O'Brien M.J."/>
            <person name="Copetti D."/>
            <person name="Mohd Noor M.I."/>
            <person name="Ong R.C."/>
            <person name="Putra M."/>
            <person name="Sireger I.Z."/>
            <person name="Indrioko S."/>
            <person name="Kosugi Y."/>
            <person name="Izuno A."/>
            <person name="Isagi Y."/>
            <person name="Lee S.L."/>
            <person name="Shimizu K.K."/>
        </authorList>
    </citation>
    <scope>NUCLEOTIDE SEQUENCE [LARGE SCALE GENOMIC DNA]</scope>
    <source>
        <strain evidence="1">214</strain>
    </source>
</reference>
<dbReference type="Proteomes" id="UP001054252">
    <property type="component" value="Unassembled WGS sequence"/>
</dbReference>
<dbReference type="EMBL" id="BPVZ01000242">
    <property type="protein sequence ID" value="GKV47963.1"/>
    <property type="molecule type" value="Genomic_DNA"/>
</dbReference>
<sequence>MEHGDVVQDLRIEPTYFIENRMIPCTVLDEKLSCQVTNLKVEDGVTPSVEERLSSSMGEFVLSWKYFNKDKSVLTVQPILFTLETWYDHLLETVPIGKRQYSGISIQKFYLYPLLRLCTKWLKCAFEHQMCHGNLIDCIFFKTATEPRLLIQRGDGSYRTDLKTIRHFLFVIVNWRPREELKTEDDKFNYNEFNNNVPRYLIDFLQLLGAFDELTHSVDVVFNPSFLWSIEKKFKHLEEAFVYFIKEPRLDEINRHCCWQWYNDFLRLPARHVLRDIYMLAGEPRIVQLRPGVARNGNPYYTNNAQLLRLFRNTRCHVTEMLGGRGWTQDVVLEEFEERFNILSRLSQTCNAYAMDRHQTSRKWFLRRLGYIASEKP</sequence>